<protein>
    <submittedName>
        <fullName evidence="2">Uncharacterized protein</fullName>
    </submittedName>
</protein>
<evidence type="ECO:0000256" key="1">
    <source>
        <dbReference type="SAM" id="MobiDB-lite"/>
    </source>
</evidence>
<evidence type="ECO:0000313" key="3">
    <source>
        <dbReference type="Proteomes" id="UP001270362"/>
    </source>
</evidence>
<dbReference type="Proteomes" id="UP001270362">
    <property type="component" value="Unassembled WGS sequence"/>
</dbReference>
<comment type="caution">
    <text evidence="2">The sequence shown here is derived from an EMBL/GenBank/DDBJ whole genome shotgun (WGS) entry which is preliminary data.</text>
</comment>
<reference evidence="2" key="2">
    <citation type="submission" date="2023-06" db="EMBL/GenBank/DDBJ databases">
        <authorList>
            <consortium name="Lawrence Berkeley National Laboratory"/>
            <person name="Haridas S."/>
            <person name="Hensen N."/>
            <person name="Bonometti L."/>
            <person name="Westerberg I."/>
            <person name="Brannstrom I.O."/>
            <person name="Guillou S."/>
            <person name="Cros-Aarteil S."/>
            <person name="Calhoun S."/>
            <person name="Kuo A."/>
            <person name="Mondo S."/>
            <person name="Pangilinan J."/>
            <person name="Riley R."/>
            <person name="Labutti K."/>
            <person name="Andreopoulos B."/>
            <person name="Lipzen A."/>
            <person name="Chen C."/>
            <person name="Yanf M."/>
            <person name="Daum C."/>
            <person name="Ng V."/>
            <person name="Clum A."/>
            <person name="Steindorff A."/>
            <person name="Ohm R."/>
            <person name="Martin F."/>
            <person name="Silar P."/>
            <person name="Natvig D."/>
            <person name="Lalanne C."/>
            <person name="Gautier V."/>
            <person name="Ament-Velasquez S.L."/>
            <person name="Kruys A."/>
            <person name="Hutchinson M.I."/>
            <person name="Powell A.J."/>
            <person name="Barry K."/>
            <person name="Miller A.N."/>
            <person name="Grigoriev I.V."/>
            <person name="Debuchy R."/>
            <person name="Gladieux P."/>
            <person name="Thoren M.H."/>
            <person name="Johannesson H."/>
        </authorList>
    </citation>
    <scope>NUCLEOTIDE SEQUENCE</scope>
    <source>
        <strain evidence="2">CBS 314.62</strain>
    </source>
</reference>
<sequence>MTSLRCFHDAVVADSEATYVDDTEPLPCRKPKRGNALWRGCLAATVRMIDFCPRWMQTASYQRVHDDLDPVSNESAIRVHTSARANGRGHDDVLDCWTIQLCATVLACDLRWLCCISPLDGMQLWAHGRCTAGLLHALYLYNRQGGPVLEVPHTNCRPGGKGVCLPGKYLMARIVLVCRQATARTTTTKMQRPKTITGSSKGFRGWSP</sequence>
<dbReference type="AlphaFoldDB" id="A0AAE1CCP8"/>
<gene>
    <name evidence="2" type="ORF">B0T22DRAFT_161578</name>
</gene>
<evidence type="ECO:0000313" key="2">
    <source>
        <dbReference type="EMBL" id="KAK3688756.1"/>
    </source>
</evidence>
<dbReference type="EMBL" id="JAULSO010000002">
    <property type="protein sequence ID" value="KAK3688756.1"/>
    <property type="molecule type" value="Genomic_DNA"/>
</dbReference>
<organism evidence="2 3">
    <name type="scientific">Podospora appendiculata</name>
    <dbReference type="NCBI Taxonomy" id="314037"/>
    <lineage>
        <taxon>Eukaryota</taxon>
        <taxon>Fungi</taxon>
        <taxon>Dikarya</taxon>
        <taxon>Ascomycota</taxon>
        <taxon>Pezizomycotina</taxon>
        <taxon>Sordariomycetes</taxon>
        <taxon>Sordariomycetidae</taxon>
        <taxon>Sordariales</taxon>
        <taxon>Podosporaceae</taxon>
        <taxon>Podospora</taxon>
    </lineage>
</organism>
<accession>A0AAE1CCP8</accession>
<feature type="compositionally biased region" description="Polar residues" evidence="1">
    <location>
        <begin position="188"/>
        <end position="200"/>
    </location>
</feature>
<name>A0AAE1CCP8_9PEZI</name>
<keyword evidence="3" id="KW-1185">Reference proteome</keyword>
<feature type="region of interest" description="Disordered" evidence="1">
    <location>
        <begin position="188"/>
        <end position="208"/>
    </location>
</feature>
<proteinExistence type="predicted"/>
<reference evidence="2" key="1">
    <citation type="journal article" date="2023" name="Mol. Phylogenet. Evol.">
        <title>Genome-scale phylogeny and comparative genomics of the fungal order Sordariales.</title>
        <authorList>
            <person name="Hensen N."/>
            <person name="Bonometti L."/>
            <person name="Westerberg I."/>
            <person name="Brannstrom I.O."/>
            <person name="Guillou S."/>
            <person name="Cros-Aarteil S."/>
            <person name="Calhoun S."/>
            <person name="Haridas S."/>
            <person name="Kuo A."/>
            <person name="Mondo S."/>
            <person name="Pangilinan J."/>
            <person name="Riley R."/>
            <person name="LaButti K."/>
            <person name="Andreopoulos B."/>
            <person name="Lipzen A."/>
            <person name="Chen C."/>
            <person name="Yan M."/>
            <person name="Daum C."/>
            <person name="Ng V."/>
            <person name="Clum A."/>
            <person name="Steindorff A."/>
            <person name="Ohm R.A."/>
            <person name="Martin F."/>
            <person name="Silar P."/>
            <person name="Natvig D.O."/>
            <person name="Lalanne C."/>
            <person name="Gautier V."/>
            <person name="Ament-Velasquez S.L."/>
            <person name="Kruys A."/>
            <person name="Hutchinson M.I."/>
            <person name="Powell A.J."/>
            <person name="Barry K."/>
            <person name="Miller A.N."/>
            <person name="Grigoriev I.V."/>
            <person name="Debuchy R."/>
            <person name="Gladieux P."/>
            <person name="Hiltunen Thoren M."/>
            <person name="Johannesson H."/>
        </authorList>
    </citation>
    <scope>NUCLEOTIDE SEQUENCE</scope>
    <source>
        <strain evidence="2">CBS 314.62</strain>
    </source>
</reference>